<dbReference type="PRINTS" id="PR00455">
    <property type="entry name" value="HTHTETR"/>
</dbReference>
<feature type="domain" description="HTH tetR-type" evidence="5">
    <location>
        <begin position="6"/>
        <end position="65"/>
    </location>
</feature>
<dbReference type="InterPro" id="IPR050109">
    <property type="entry name" value="HTH-type_TetR-like_transc_reg"/>
</dbReference>
<dbReference type="Proteomes" id="UP001501295">
    <property type="component" value="Unassembled WGS sequence"/>
</dbReference>
<evidence type="ECO:0000259" key="5">
    <source>
        <dbReference type="PROSITE" id="PS50977"/>
    </source>
</evidence>
<evidence type="ECO:0000313" key="7">
    <source>
        <dbReference type="Proteomes" id="UP001501295"/>
    </source>
</evidence>
<keyword evidence="7" id="KW-1185">Reference proteome</keyword>
<evidence type="ECO:0000256" key="2">
    <source>
        <dbReference type="ARBA" id="ARBA00023125"/>
    </source>
</evidence>
<dbReference type="EMBL" id="BAABLM010000003">
    <property type="protein sequence ID" value="GAA4676379.1"/>
    <property type="molecule type" value="Genomic_DNA"/>
</dbReference>
<keyword evidence="3" id="KW-0804">Transcription</keyword>
<dbReference type="Gene3D" id="1.10.357.10">
    <property type="entry name" value="Tetracycline Repressor, domain 2"/>
    <property type="match status" value="1"/>
</dbReference>
<dbReference type="SUPFAM" id="SSF48498">
    <property type="entry name" value="Tetracyclin repressor-like, C-terminal domain"/>
    <property type="match status" value="1"/>
</dbReference>
<evidence type="ECO:0000313" key="6">
    <source>
        <dbReference type="EMBL" id="GAA4676379.1"/>
    </source>
</evidence>
<evidence type="ECO:0000256" key="1">
    <source>
        <dbReference type="ARBA" id="ARBA00023015"/>
    </source>
</evidence>
<proteinExistence type="predicted"/>
<dbReference type="InterPro" id="IPR036271">
    <property type="entry name" value="Tet_transcr_reg_TetR-rel_C_sf"/>
</dbReference>
<dbReference type="PROSITE" id="PS50977">
    <property type="entry name" value="HTH_TETR_2"/>
    <property type="match status" value="1"/>
</dbReference>
<keyword evidence="1" id="KW-0805">Transcription regulation</keyword>
<keyword evidence="2 4" id="KW-0238">DNA-binding</keyword>
<dbReference type="RefSeq" id="WP_345375823.1">
    <property type="nucleotide sequence ID" value="NZ_BAABLM010000003.1"/>
</dbReference>
<evidence type="ECO:0000256" key="3">
    <source>
        <dbReference type="ARBA" id="ARBA00023163"/>
    </source>
</evidence>
<sequence>MRADAEANLERIIDAARSTFARDGLQVSIEVVAENAGVGLGTIYRRFENKEALVLELVRRLLGEVIAIAQHHERDPVGRGLFGYFDEVGRVLQANRGTLSRIWSSPATTELVAASRLSQTRLVTAAIDAGTVRPDLTPEDVAIALWSIAGVIDVAGVDDSIAWKRHTAFLLAGFTNLTAEVKSRPLRSRELEDIIRESPSPSTER</sequence>
<dbReference type="SUPFAM" id="SSF46689">
    <property type="entry name" value="Homeodomain-like"/>
    <property type="match status" value="1"/>
</dbReference>
<comment type="caution">
    <text evidence="6">The sequence shown here is derived from an EMBL/GenBank/DDBJ whole genome shotgun (WGS) entry which is preliminary data.</text>
</comment>
<dbReference type="PANTHER" id="PTHR30055">
    <property type="entry name" value="HTH-TYPE TRANSCRIPTIONAL REGULATOR RUTR"/>
    <property type="match status" value="1"/>
</dbReference>
<dbReference type="PANTHER" id="PTHR30055:SF234">
    <property type="entry name" value="HTH-TYPE TRANSCRIPTIONAL REGULATOR BETI"/>
    <property type="match status" value="1"/>
</dbReference>
<reference evidence="7" key="1">
    <citation type="journal article" date="2019" name="Int. J. Syst. Evol. Microbiol.">
        <title>The Global Catalogue of Microorganisms (GCM) 10K type strain sequencing project: providing services to taxonomists for standard genome sequencing and annotation.</title>
        <authorList>
            <consortium name="The Broad Institute Genomics Platform"/>
            <consortium name="The Broad Institute Genome Sequencing Center for Infectious Disease"/>
            <person name="Wu L."/>
            <person name="Ma J."/>
        </authorList>
    </citation>
    <scope>NUCLEOTIDE SEQUENCE [LARGE SCALE GENOMIC DNA]</scope>
    <source>
        <strain evidence="7">JCM 18956</strain>
    </source>
</reference>
<gene>
    <name evidence="6" type="ORF">GCM10025780_21230</name>
</gene>
<evidence type="ECO:0000256" key="4">
    <source>
        <dbReference type="PROSITE-ProRule" id="PRU00335"/>
    </source>
</evidence>
<dbReference type="InterPro" id="IPR009057">
    <property type="entry name" value="Homeodomain-like_sf"/>
</dbReference>
<feature type="DNA-binding region" description="H-T-H motif" evidence="4">
    <location>
        <begin position="28"/>
        <end position="47"/>
    </location>
</feature>
<accession>A0ABP8W120</accession>
<name>A0ABP8W120_9MICO</name>
<protein>
    <submittedName>
        <fullName evidence="6">TetR/AcrR family transcriptional regulator</fullName>
    </submittedName>
</protein>
<dbReference type="InterPro" id="IPR023772">
    <property type="entry name" value="DNA-bd_HTH_TetR-type_CS"/>
</dbReference>
<dbReference type="PROSITE" id="PS01081">
    <property type="entry name" value="HTH_TETR_1"/>
    <property type="match status" value="1"/>
</dbReference>
<dbReference type="Pfam" id="PF00440">
    <property type="entry name" value="TetR_N"/>
    <property type="match status" value="1"/>
</dbReference>
<dbReference type="InterPro" id="IPR001647">
    <property type="entry name" value="HTH_TetR"/>
</dbReference>
<organism evidence="6 7">
    <name type="scientific">Frondihabitans cladoniiphilus</name>
    <dbReference type="NCBI Taxonomy" id="715785"/>
    <lineage>
        <taxon>Bacteria</taxon>
        <taxon>Bacillati</taxon>
        <taxon>Actinomycetota</taxon>
        <taxon>Actinomycetes</taxon>
        <taxon>Micrococcales</taxon>
        <taxon>Microbacteriaceae</taxon>
        <taxon>Frondihabitans</taxon>
    </lineage>
</organism>